<accession>Q8KE21</accession>
<evidence type="ECO:0000313" key="2">
    <source>
        <dbReference type="EMBL" id="AAM72107.1"/>
    </source>
</evidence>
<feature type="compositionally biased region" description="Basic and acidic residues" evidence="1">
    <location>
        <begin position="33"/>
        <end position="42"/>
    </location>
</feature>
<protein>
    <submittedName>
        <fullName evidence="2">Uncharacterized protein</fullName>
    </submittedName>
</protein>
<sequence>MFLFRECNHDNSSREFLQQHMTNIPPFFPVPGQEKRQTKPPK</sequence>
<name>Q8KE21_CHLTE</name>
<dbReference type="OrthoDB" id="9970382at2"/>
<evidence type="ECO:0000256" key="1">
    <source>
        <dbReference type="SAM" id="MobiDB-lite"/>
    </source>
</evidence>
<keyword evidence="3" id="KW-1185">Reference proteome</keyword>
<evidence type="ECO:0000313" key="3">
    <source>
        <dbReference type="Proteomes" id="UP000001007"/>
    </source>
</evidence>
<gene>
    <name evidence="2" type="ordered locus">CT0871</name>
</gene>
<dbReference type="EnsemblBacteria" id="AAM72107">
    <property type="protein sequence ID" value="AAM72107"/>
    <property type="gene ID" value="CT0871"/>
</dbReference>
<proteinExistence type="predicted"/>
<organism evidence="2 3">
    <name type="scientific">Chlorobaculum tepidum (strain ATCC 49652 / DSM 12025 / NBRC 103806 / TLS)</name>
    <name type="common">Chlorobium tepidum</name>
    <dbReference type="NCBI Taxonomy" id="194439"/>
    <lineage>
        <taxon>Bacteria</taxon>
        <taxon>Pseudomonadati</taxon>
        <taxon>Chlorobiota</taxon>
        <taxon>Chlorobiia</taxon>
        <taxon>Chlorobiales</taxon>
        <taxon>Chlorobiaceae</taxon>
        <taxon>Chlorobaculum</taxon>
    </lineage>
</organism>
<dbReference type="Proteomes" id="UP000001007">
    <property type="component" value="Chromosome"/>
</dbReference>
<dbReference type="EMBL" id="AE006470">
    <property type="protein sequence ID" value="AAM72107.1"/>
    <property type="molecule type" value="Genomic_DNA"/>
</dbReference>
<dbReference type="HOGENOM" id="CLU_3249166_0_0_10"/>
<dbReference type="KEGG" id="cte:CT0871"/>
<dbReference type="STRING" id="194439.CT0871"/>
<feature type="region of interest" description="Disordered" evidence="1">
    <location>
        <begin position="23"/>
        <end position="42"/>
    </location>
</feature>
<dbReference type="AlphaFoldDB" id="Q8KE21"/>
<reference evidence="2 3" key="1">
    <citation type="journal article" date="2002" name="Proc. Natl. Acad. Sci. U.S.A.">
        <title>The complete genome sequence of Chlorobium tepidum TLS, a photosynthetic, anaerobic, green-sulfur bacterium.</title>
        <authorList>
            <person name="Eisen J.A."/>
            <person name="Nelson K.E."/>
            <person name="Paulsen I.T."/>
            <person name="Heidelberg J.F."/>
            <person name="Wu M."/>
            <person name="Dodson R.J."/>
            <person name="Deboy R."/>
            <person name="Gwinn M.L."/>
            <person name="Nelson W.C."/>
            <person name="Haft D.H."/>
            <person name="Hickey E.K."/>
            <person name="Peterson J.D."/>
            <person name="Durkin A.S."/>
            <person name="Kolonay J.L."/>
            <person name="Yang F."/>
            <person name="Holt I."/>
            <person name="Umayam L.A."/>
            <person name="Mason T."/>
            <person name="Brenner M."/>
            <person name="Shea T.P."/>
            <person name="Parksey D."/>
            <person name="Nierman W.C."/>
            <person name="Feldblyum T.V."/>
            <person name="Hansen C.L."/>
            <person name="Craven M.B."/>
            <person name="Radune D."/>
            <person name="Vamathevan J."/>
            <person name="Khouri H."/>
            <person name="White O."/>
            <person name="Gruber T.M."/>
            <person name="Ketchum K.A."/>
            <person name="Venter J.C."/>
            <person name="Tettelin H."/>
            <person name="Bryant D.A."/>
            <person name="Fraser C.M."/>
        </authorList>
    </citation>
    <scope>NUCLEOTIDE SEQUENCE [LARGE SCALE GENOMIC DNA]</scope>
    <source>
        <strain evidence="3">ATCC 49652 / DSM 12025 / NBRC 103806 / TLS</strain>
    </source>
</reference>